<dbReference type="InterPro" id="IPR036388">
    <property type="entry name" value="WH-like_DNA-bd_sf"/>
</dbReference>
<dbReference type="GO" id="GO:0003677">
    <property type="term" value="F:DNA binding"/>
    <property type="evidence" value="ECO:0007669"/>
    <property type="project" value="UniProtKB-KW"/>
</dbReference>
<dbReference type="PANTHER" id="PTHR30419">
    <property type="entry name" value="HTH-TYPE TRANSCRIPTIONAL REGULATOR YBHD"/>
    <property type="match status" value="1"/>
</dbReference>
<protein>
    <submittedName>
        <fullName evidence="6">LysR family transcriptional regulator</fullName>
    </submittedName>
</protein>
<dbReference type="GO" id="GO:0003700">
    <property type="term" value="F:DNA-binding transcription factor activity"/>
    <property type="evidence" value="ECO:0007669"/>
    <property type="project" value="InterPro"/>
</dbReference>
<keyword evidence="4" id="KW-0804">Transcription</keyword>
<dbReference type="Gene3D" id="1.10.10.10">
    <property type="entry name" value="Winged helix-like DNA-binding domain superfamily/Winged helix DNA-binding domain"/>
    <property type="match status" value="1"/>
</dbReference>
<feature type="domain" description="HTH lysR-type" evidence="5">
    <location>
        <begin position="1"/>
        <end position="58"/>
    </location>
</feature>
<dbReference type="InterPro" id="IPR036390">
    <property type="entry name" value="WH_DNA-bd_sf"/>
</dbReference>
<keyword evidence="3" id="KW-0238">DNA-binding</keyword>
<dbReference type="PANTHER" id="PTHR30419:SF8">
    <property type="entry name" value="NITROGEN ASSIMILATION TRANSCRIPTIONAL ACTIVATOR-RELATED"/>
    <property type="match status" value="1"/>
</dbReference>
<dbReference type="SUPFAM" id="SSF53850">
    <property type="entry name" value="Periplasmic binding protein-like II"/>
    <property type="match status" value="1"/>
</dbReference>
<evidence type="ECO:0000256" key="4">
    <source>
        <dbReference type="ARBA" id="ARBA00023163"/>
    </source>
</evidence>
<dbReference type="FunFam" id="1.10.10.10:FF:000001">
    <property type="entry name" value="LysR family transcriptional regulator"/>
    <property type="match status" value="1"/>
</dbReference>
<comment type="caution">
    <text evidence="6">The sequence shown here is derived from an EMBL/GenBank/DDBJ whole genome shotgun (WGS) entry which is preliminary data.</text>
</comment>
<dbReference type="CDD" id="cd05466">
    <property type="entry name" value="PBP2_LTTR_substrate"/>
    <property type="match status" value="1"/>
</dbReference>
<organism evidence="6 7">
    <name type="scientific">Veillonella seminalis</name>
    <dbReference type="NCBI Taxonomy" id="1502943"/>
    <lineage>
        <taxon>Bacteria</taxon>
        <taxon>Bacillati</taxon>
        <taxon>Bacillota</taxon>
        <taxon>Negativicutes</taxon>
        <taxon>Veillonellales</taxon>
        <taxon>Veillonellaceae</taxon>
        <taxon>Veillonella</taxon>
    </lineage>
</organism>
<dbReference type="Pfam" id="PF03466">
    <property type="entry name" value="LysR_substrate"/>
    <property type="match status" value="1"/>
</dbReference>
<dbReference type="GO" id="GO:0005829">
    <property type="term" value="C:cytosol"/>
    <property type="evidence" value="ECO:0007669"/>
    <property type="project" value="TreeGrafter"/>
</dbReference>
<dbReference type="InterPro" id="IPR005119">
    <property type="entry name" value="LysR_subst-bd"/>
</dbReference>
<dbReference type="InterPro" id="IPR050950">
    <property type="entry name" value="HTH-type_LysR_regulators"/>
</dbReference>
<evidence type="ECO:0000313" key="7">
    <source>
        <dbReference type="Proteomes" id="UP000434554"/>
    </source>
</evidence>
<dbReference type="Proteomes" id="UP000434554">
    <property type="component" value="Unassembled WGS sequence"/>
</dbReference>
<evidence type="ECO:0000256" key="1">
    <source>
        <dbReference type="ARBA" id="ARBA00009437"/>
    </source>
</evidence>
<dbReference type="Gene3D" id="3.40.190.290">
    <property type="match status" value="1"/>
</dbReference>
<sequence>MEIRQLEYFLMVNETHSFTRAAERLYVSQPAVTSAIRSLEEELEIQLFDRTQKQITLTSEGQIFLRHVQKVMEGISNTLNEIDALKSLNGGTLKIGLTPLAGVSATTSLLKEFTSQYPQIKLVFTESHSNLLEQELLIDAIDVAILFSAQNNNALTYLPLPREELYVICSRQHHLRRNNSVQLTDLVNESLILLAADCFYRQQIIQTFEKSNTLPQINFELNHIESIKRFVASNLGITILPGSLCDTDTDLVTIPLDPPLYRQPALAYKTNRHNSRAANAFIELLQKGGSTDE</sequence>
<dbReference type="PROSITE" id="PS50931">
    <property type="entry name" value="HTH_LYSR"/>
    <property type="match status" value="1"/>
</dbReference>
<gene>
    <name evidence="6" type="ORF">F8R14_00505</name>
</gene>
<dbReference type="InterPro" id="IPR000847">
    <property type="entry name" value="LysR_HTH_N"/>
</dbReference>
<dbReference type="GeneID" id="83054283"/>
<comment type="similarity">
    <text evidence="1">Belongs to the LysR transcriptional regulatory family.</text>
</comment>
<dbReference type="PRINTS" id="PR00039">
    <property type="entry name" value="HTHLYSR"/>
</dbReference>
<evidence type="ECO:0000313" key="6">
    <source>
        <dbReference type="EMBL" id="KAB1479789.1"/>
    </source>
</evidence>
<keyword evidence="2" id="KW-0805">Transcription regulation</keyword>
<dbReference type="RefSeq" id="WP_006555546.1">
    <property type="nucleotide sequence ID" value="NZ_DAWCUT010000001.1"/>
</dbReference>
<evidence type="ECO:0000256" key="3">
    <source>
        <dbReference type="ARBA" id="ARBA00023125"/>
    </source>
</evidence>
<name>A0A833FI64_9FIRM</name>
<accession>A0A833FI64</accession>
<reference evidence="6 7" key="1">
    <citation type="submission" date="2019-09" db="EMBL/GenBank/DDBJ databases">
        <title>Draft genome sequence of 3 type strains from the CCUG.</title>
        <authorList>
            <person name="Pineiro-Iglesias B."/>
            <person name="Tunovic T."/>
            <person name="Unosson C."/>
            <person name="Inganas E."/>
            <person name="Ohlen M."/>
            <person name="Cardew S."/>
            <person name="Jensie-Markopoulos S."/>
            <person name="Salva-Serra F."/>
            <person name="Jaen-Luchoro D."/>
            <person name="Karlsson R."/>
            <person name="Svensson-Stadler L."/>
            <person name="Chun J."/>
            <person name="Moore E."/>
        </authorList>
    </citation>
    <scope>NUCLEOTIDE SEQUENCE [LARGE SCALE GENOMIC DNA]</scope>
    <source>
        <strain evidence="6 7">CCUG 65427</strain>
    </source>
</reference>
<proteinExistence type="inferred from homology"/>
<dbReference type="AlphaFoldDB" id="A0A833FI64"/>
<evidence type="ECO:0000259" key="5">
    <source>
        <dbReference type="PROSITE" id="PS50931"/>
    </source>
</evidence>
<dbReference type="Pfam" id="PF00126">
    <property type="entry name" value="HTH_1"/>
    <property type="match status" value="1"/>
</dbReference>
<dbReference type="EMBL" id="WBKH01000001">
    <property type="protein sequence ID" value="KAB1479789.1"/>
    <property type="molecule type" value="Genomic_DNA"/>
</dbReference>
<dbReference type="SUPFAM" id="SSF46785">
    <property type="entry name" value="Winged helix' DNA-binding domain"/>
    <property type="match status" value="1"/>
</dbReference>
<evidence type="ECO:0000256" key="2">
    <source>
        <dbReference type="ARBA" id="ARBA00023015"/>
    </source>
</evidence>